<reference evidence="3 4" key="1">
    <citation type="journal article" date="2010" name="Stand. Genomic Sci.">
        <title>Complete genome sequence of Spirochaeta smaragdinae type strain (SEBR 4228).</title>
        <authorList>
            <person name="Mavromatis K."/>
            <person name="Yasawong M."/>
            <person name="Chertkov O."/>
            <person name="Lapidus A."/>
            <person name="Lucas S."/>
            <person name="Nolan M."/>
            <person name="Del Rio T.G."/>
            <person name="Tice H."/>
            <person name="Cheng J.F."/>
            <person name="Pitluck S."/>
            <person name="Liolios K."/>
            <person name="Ivanova N."/>
            <person name="Tapia R."/>
            <person name="Han C."/>
            <person name="Bruce D."/>
            <person name="Goodwin L."/>
            <person name="Pati A."/>
            <person name="Chen A."/>
            <person name="Palaniappan K."/>
            <person name="Land M."/>
            <person name="Hauser L."/>
            <person name="Chang Y.J."/>
            <person name="Jeffries C.D."/>
            <person name="Detter J.C."/>
            <person name="Rohde M."/>
            <person name="Brambilla E."/>
            <person name="Spring S."/>
            <person name="Goker M."/>
            <person name="Sikorski J."/>
            <person name="Woyke T."/>
            <person name="Bristow J."/>
            <person name="Eisen J.A."/>
            <person name="Markowitz V."/>
            <person name="Hugenholtz P."/>
            <person name="Klenk H.P."/>
            <person name="Kyrpides N.C."/>
        </authorList>
    </citation>
    <scope>NUCLEOTIDE SEQUENCE [LARGE SCALE GENOMIC DNA]</scope>
    <source>
        <strain evidence="4">DSM 11293 / JCM 15392 / SEBR 4228</strain>
    </source>
</reference>
<dbReference type="OrthoDB" id="9822760at2"/>
<evidence type="ECO:0000256" key="2">
    <source>
        <dbReference type="SAM" id="Phobius"/>
    </source>
</evidence>
<keyword evidence="2" id="KW-1133">Transmembrane helix</keyword>
<organism evidence="3 4">
    <name type="scientific">Sediminispirochaeta smaragdinae (strain DSM 11293 / JCM 15392 / SEBR 4228)</name>
    <name type="common">Spirochaeta smaragdinae</name>
    <dbReference type="NCBI Taxonomy" id="573413"/>
    <lineage>
        <taxon>Bacteria</taxon>
        <taxon>Pseudomonadati</taxon>
        <taxon>Spirochaetota</taxon>
        <taxon>Spirochaetia</taxon>
        <taxon>Spirochaetales</taxon>
        <taxon>Spirochaetaceae</taxon>
        <taxon>Sediminispirochaeta</taxon>
    </lineage>
</organism>
<evidence type="ECO:0000313" key="3">
    <source>
        <dbReference type="EMBL" id="ADK81732.1"/>
    </source>
</evidence>
<keyword evidence="2" id="KW-0812">Transmembrane</keyword>
<dbReference type="HOGENOM" id="CLU_1495301_0_0_12"/>
<feature type="transmembrane region" description="Helical" evidence="2">
    <location>
        <begin position="47"/>
        <end position="70"/>
    </location>
</feature>
<dbReference type="Proteomes" id="UP000002318">
    <property type="component" value="Chromosome"/>
</dbReference>
<keyword evidence="2" id="KW-0472">Membrane</keyword>
<evidence type="ECO:0000313" key="4">
    <source>
        <dbReference type="Proteomes" id="UP000002318"/>
    </source>
</evidence>
<dbReference type="RefSeq" id="WP_013255194.1">
    <property type="nucleotide sequence ID" value="NC_014364.1"/>
</dbReference>
<dbReference type="KEGG" id="ssm:Spirs_2622"/>
<sequence>MSERRQVRLGGPESEDPNLSPEARPIHYYGKSRPDDYKKKRKRGGFFARRGSMIFFVDLVIVAIIALTLYPMYGRKDRGRWEGYTFTLDAERLEEGIYFDLFVKAPGREGQIHPGIPFAYRFSTDSGESLEEVDAVLPVTVGAVEHQRAFLRLSSPEKVRVATATLSVSGETFLLQLGLP</sequence>
<proteinExistence type="predicted"/>
<name>E1R4J1_SEDSS</name>
<gene>
    <name evidence="3" type="ordered locus">Spirs_2622</name>
</gene>
<keyword evidence="4" id="KW-1185">Reference proteome</keyword>
<dbReference type="STRING" id="573413.Spirs_2622"/>
<protein>
    <submittedName>
        <fullName evidence="3">Uncharacterized protein</fullName>
    </submittedName>
</protein>
<feature type="region of interest" description="Disordered" evidence="1">
    <location>
        <begin position="1"/>
        <end position="36"/>
    </location>
</feature>
<evidence type="ECO:0000256" key="1">
    <source>
        <dbReference type="SAM" id="MobiDB-lite"/>
    </source>
</evidence>
<dbReference type="EMBL" id="CP002116">
    <property type="protein sequence ID" value="ADK81732.1"/>
    <property type="molecule type" value="Genomic_DNA"/>
</dbReference>
<dbReference type="AlphaFoldDB" id="E1R4J1"/>
<accession>E1R4J1</accession>